<feature type="region of interest" description="Disordered" evidence="1">
    <location>
        <begin position="71"/>
        <end position="232"/>
    </location>
</feature>
<gene>
    <name evidence="3" type="ORF">FC83_GL002753</name>
</gene>
<dbReference type="STRING" id="1423734.FC83_GL002753"/>
<name>A0A0R1XTW3_9LACO</name>
<dbReference type="PANTHER" id="PTHR43358:SF4">
    <property type="entry name" value="ALPHA_BETA HYDROLASE FOLD-1 DOMAIN-CONTAINING PROTEIN"/>
    <property type="match status" value="1"/>
</dbReference>
<dbReference type="Pfam" id="PF02129">
    <property type="entry name" value="Peptidase_S15"/>
    <property type="match status" value="1"/>
</dbReference>
<dbReference type="Proteomes" id="UP000051236">
    <property type="component" value="Unassembled WGS sequence"/>
</dbReference>
<feature type="compositionally biased region" description="Low complexity" evidence="1">
    <location>
        <begin position="200"/>
        <end position="218"/>
    </location>
</feature>
<dbReference type="InterPro" id="IPR029058">
    <property type="entry name" value="AB_hydrolase_fold"/>
</dbReference>
<feature type="domain" description="Xaa-Pro dipeptidyl-peptidase-like" evidence="2">
    <location>
        <begin position="339"/>
        <end position="446"/>
    </location>
</feature>
<evidence type="ECO:0000256" key="1">
    <source>
        <dbReference type="SAM" id="MobiDB-lite"/>
    </source>
</evidence>
<feature type="compositionally biased region" description="Polar residues" evidence="1">
    <location>
        <begin position="219"/>
        <end position="232"/>
    </location>
</feature>
<accession>A0A0R1XTW3</accession>
<dbReference type="RefSeq" id="WP_057002595.1">
    <property type="nucleotide sequence ID" value="NZ_AZGA01000048.1"/>
</dbReference>
<evidence type="ECO:0000259" key="2">
    <source>
        <dbReference type="Pfam" id="PF02129"/>
    </source>
</evidence>
<dbReference type="PATRIC" id="fig|1423734.3.peg.2798"/>
<organism evidence="3 4">
    <name type="scientific">Agrilactobacillus composti DSM 18527 = JCM 14202</name>
    <dbReference type="NCBI Taxonomy" id="1423734"/>
    <lineage>
        <taxon>Bacteria</taxon>
        <taxon>Bacillati</taxon>
        <taxon>Bacillota</taxon>
        <taxon>Bacilli</taxon>
        <taxon>Lactobacillales</taxon>
        <taxon>Lactobacillaceae</taxon>
        <taxon>Agrilactobacillus</taxon>
    </lineage>
</organism>
<dbReference type="GO" id="GO:0016787">
    <property type="term" value="F:hydrolase activity"/>
    <property type="evidence" value="ECO:0007669"/>
    <property type="project" value="UniProtKB-KW"/>
</dbReference>
<feature type="compositionally biased region" description="Low complexity" evidence="1">
    <location>
        <begin position="105"/>
        <end position="131"/>
    </location>
</feature>
<dbReference type="Gene3D" id="3.40.50.1820">
    <property type="entry name" value="alpha/beta hydrolase"/>
    <property type="match status" value="1"/>
</dbReference>
<dbReference type="eggNOG" id="COG1073">
    <property type="taxonomic scope" value="Bacteria"/>
</dbReference>
<keyword evidence="3" id="KW-0378">Hydrolase</keyword>
<protein>
    <submittedName>
        <fullName evidence="3">Cell surface hydrolase</fullName>
    </submittedName>
</protein>
<evidence type="ECO:0000313" key="4">
    <source>
        <dbReference type="Proteomes" id="UP000051236"/>
    </source>
</evidence>
<dbReference type="AlphaFoldDB" id="A0A0R1XTW3"/>
<dbReference type="EMBL" id="AZGA01000048">
    <property type="protein sequence ID" value="KRM33570.1"/>
    <property type="molecule type" value="Genomic_DNA"/>
</dbReference>
<proteinExistence type="predicted"/>
<dbReference type="SUPFAM" id="SSF53474">
    <property type="entry name" value="alpha/beta-Hydrolases"/>
    <property type="match status" value="1"/>
</dbReference>
<dbReference type="InterPro" id="IPR052920">
    <property type="entry name" value="DNA-binding_regulatory"/>
</dbReference>
<keyword evidence="4" id="KW-1185">Reference proteome</keyword>
<evidence type="ECO:0000313" key="3">
    <source>
        <dbReference type="EMBL" id="KRM33570.1"/>
    </source>
</evidence>
<feature type="compositionally biased region" description="Polar residues" evidence="1">
    <location>
        <begin position="71"/>
        <end position="104"/>
    </location>
</feature>
<comment type="caution">
    <text evidence="3">The sequence shown here is derived from an EMBL/GenBank/DDBJ whole genome shotgun (WGS) entry which is preliminary data.</text>
</comment>
<reference evidence="3 4" key="1">
    <citation type="journal article" date="2015" name="Genome Announc.">
        <title>Expanding the biotechnology potential of lactobacilli through comparative genomics of 213 strains and associated genera.</title>
        <authorList>
            <person name="Sun Z."/>
            <person name="Harris H.M."/>
            <person name="McCann A."/>
            <person name="Guo C."/>
            <person name="Argimon S."/>
            <person name="Zhang W."/>
            <person name="Yang X."/>
            <person name="Jeffery I.B."/>
            <person name="Cooney J.C."/>
            <person name="Kagawa T.F."/>
            <person name="Liu W."/>
            <person name="Song Y."/>
            <person name="Salvetti E."/>
            <person name="Wrobel A."/>
            <person name="Rasinkangas P."/>
            <person name="Parkhill J."/>
            <person name="Rea M.C."/>
            <person name="O'Sullivan O."/>
            <person name="Ritari J."/>
            <person name="Douillard F.P."/>
            <person name="Paul Ross R."/>
            <person name="Yang R."/>
            <person name="Briner A.E."/>
            <person name="Felis G.E."/>
            <person name="de Vos W.M."/>
            <person name="Barrangou R."/>
            <person name="Klaenhammer T.R."/>
            <person name="Caufield P.W."/>
            <person name="Cui Y."/>
            <person name="Zhang H."/>
            <person name="O'Toole P.W."/>
        </authorList>
    </citation>
    <scope>NUCLEOTIDE SEQUENCE [LARGE SCALE GENOMIC DNA]</scope>
    <source>
        <strain evidence="3 4">DSM 18527</strain>
    </source>
</reference>
<dbReference type="PANTHER" id="PTHR43358">
    <property type="entry name" value="ALPHA/BETA-HYDROLASE"/>
    <property type="match status" value="1"/>
</dbReference>
<dbReference type="InterPro" id="IPR000383">
    <property type="entry name" value="Xaa-Pro-like_dom"/>
</dbReference>
<sequence length="599" mass="64762">MRQLPLHNSSAILGTILAIFLPFIFCNEPSSVQAATSNIDATVQIQTTRQQQPVPSATATNQQNLGLATSQAKTSLSTTAPRSAPLTDNQSADIAISTDTSPIKTTNTTQSTQQIVQTTTPDHPSTTTTDTPPDDVTTDQSQPSPSTDTPETIIPGKTPNSAIATKPDGNDPEQVETQPADTTPTTTTKADEEVINDQINHSQTTSNSANTTTISPSSQNNSLTTSSVNQSTDQTIHPTINGIISNLITDITSFSGAAVVYPFVFTRVAQLMSDFRTLLSPDRYNIDQMWTGLDDKYNPEYSKTFYTEAKDWYDNQVPKETWSVPFYDDTSKSARATYIKNNDSTSTVIYGQGWTTDPDWMGYISKVFYDMGYNVLITYTRGQNTSDGNFITYGAKDKYDWQEWIKKVDAENGPNSKVILYGQSMGADTALEAASVPGLSTSVKAVIADCGYSTMPSLAYSIYQDAAKTLNDLTSMVGINLNGQIPLLPFNKVLTSLSAINHFFQGNTVDDISGITAVKNSKVPTLFISTTDDGFIPSTQTTALYNNSAASLKELWLLDGNVGGHASANNAVLAYQQHIRDFVAKAEGQSEPLDQLAAA</sequence>